<sequence>MQDPLEGLMGGDPMVAMGLRPDPNAVEIEYTPRSPLVLPRDASQLPAPRQTATAYGADWPDDPDARARAQRAAERQAAYEASFQKPNETGTILSRQEMDEWARQAAGRGVAGVNSGYERADESASDAVSPRELLDRRKDPTQMSRQEPARQSLTEPPPGYRTPAVGADGQVAAQQAEPKKKSWFGRLF</sequence>
<feature type="compositionally biased region" description="Basic and acidic residues" evidence="1">
    <location>
        <begin position="63"/>
        <end position="74"/>
    </location>
</feature>
<dbReference type="PATRIC" id="fig|631454.5.peg.19"/>
<evidence type="ECO:0000313" key="3">
    <source>
        <dbReference type="Proteomes" id="UP000017819"/>
    </source>
</evidence>
<keyword evidence="3" id="KW-1185">Reference proteome</keyword>
<dbReference type="AlphaFoldDB" id="V4RND7"/>
<feature type="compositionally biased region" description="Polar residues" evidence="1">
    <location>
        <begin position="141"/>
        <end position="154"/>
    </location>
</feature>
<feature type="region of interest" description="Disordered" evidence="1">
    <location>
        <begin position="105"/>
        <end position="188"/>
    </location>
</feature>
<organism evidence="2 3">
    <name type="scientific">Lutibaculum baratangense AMV1</name>
    <dbReference type="NCBI Taxonomy" id="631454"/>
    <lineage>
        <taxon>Bacteria</taxon>
        <taxon>Pseudomonadati</taxon>
        <taxon>Pseudomonadota</taxon>
        <taxon>Alphaproteobacteria</taxon>
        <taxon>Hyphomicrobiales</taxon>
        <taxon>Tepidamorphaceae</taxon>
        <taxon>Lutibaculum</taxon>
    </lineage>
</organism>
<comment type="caution">
    <text evidence="2">The sequence shown here is derived from an EMBL/GenBank/DDBJ whole genome shotgun (WGS) entry which is preliminary data.</text>
</comment>
<feature type="region of interest" description="Disordered" evidence="1">
    <location>
        <begin position="37"/>
        <end position="91"/>
    </location>
</feature>
<gene>
    <name evidence="2" type="ORF">N177_0019</name>
</gene>
<evidence type="ECO:0000313" key="2">
    <source>
        <dbReference type="EMBL" id="ESR27496.1"/>
    </source>
</evidence>
<feature type="compositionally biased region" description="Low complexity" evidence="1">
    <location>
        <begin position="164"/>
        <end position="176"/>
    </location>
</feature>
<accession>V4RND7</accession>
<dbReference type="Proteomes" id="UP000017819">
    <property type="component" value="Unassembled WGS sequence"/>
</dbReference>
<proteinExistence type="predicted"/>
<reference evidence="2 3" key="1">
    <citation type="journal article" date="2014" name="Genome Announc.">
        <title>Draft Genome Sequence of Lutibaculum baratangense Strain AMV1T, Isolated from a Mud Volcano in Andamans, India.</title>
        <authorList>
            <person name="Singh A."/>
            <person name="Sreenivas A."/>
            <person name="Sathyanarayana Reddy G."/>
            <person name="Pinnaka A.K."/>
            <person name="Shivaji S."/>
        </authorList>
    </citation>
    <scope>NUCLEOTIDE SEQUENCE [LARGE SCALE GENOMIC DNA]</scope>
    <source>
        <strain evidence="2 3">AMV1</strain>
    </source>
</reference>
<name>V4RND7_9HYPH</name>
<dbReference type="eggNOG" id="ENOG5031PVX">
    <property type="taxonomic scope" value="Bacteria"/>
</dbReference>
<protein>
    <submittedName>
        <fullName evidence="2">Uncharacterized protein</fullName>
    </submittedName>
</protein>
<evidence type="ECO:0000256" key="1">
    <source>
        <dbReference type="SAM" id="MobiDB-lite"/>
    </source>
</evidence>
<dbReference type="EMBL" id="AWXZ01000002">
    <property type="protein sequence ID" value="ESR27496.1"/>
    <property type="molecule type" value="Genomic_DNA"/>
</dbReference>
<dbReference type="STRING" id="631454.N177_0019"/>